<keyword evidence="10" id="KW-0539">Nucleus</keyword>
<feature type="domain" description="C2H2-type" evidence="15">
    <location>
        <begin position="307"/>
        <end position="336"/>
    </location>
</feature>
<dbReference type="PROSITE" id="PS00028">
    <property type="entry name" value="ZINC_FINGER_C2H2_1"/>
    <property type="match status" value="7"/>
</dbReference>
<feature type="region of interest" description="Disordered" evidence="13">
    <location>
        <begin position="799"/>
        <end position="832"/>
    </location>
</feature>
<evidence type="ECO:0000256" key="2">
    <source>
        <dbReference type="ARBA" id="ARBA00022517"/>
    </source>
</evidence>
<dbReference type="SMART" id="SM00233">
    <property type="entry name" value="PH"/>
    <property type="match status" value="1"/>
</dbReference>
<dbReference type="GO" id="GO:0003677">
    <property type="term" value="F:DNA binding"/>
    <property type="evidence" value="ECO:0007669"/>
    <property type="project" value="UniProtKB-KW"/>
</dbReference>
<dbReference type="InterPro" id="IPR011992">
    <property type="entry name" value="EF-hand-dom_pair"/>
</dbReference>
<dbReference type="SUPFAM" id="SSF57667">
    <property type="entry name" value="beta-beta-alpha zinc fingers"/>
    <property type="match status" value="4"/>
</dbReference>
<evidence type="ECO:0000256" key="7">
    <source>
        <dbReference type="ARBA" id="ARBA00023015"/>
    </source>
</evidence>
<keyword evidence="2" id="KW-0690">Ribosome biogenesis</keyword>
<feature type="domain" description="C2H2-type" evidence="15">
    <location>
        <begin position="277"/>
        <end position="306"/>
    </location>
</feature>
<feature type="domain" description="C2H2-type" evidence="15">
    <location>
        <begin position="247"/>
        <end position="276"/>
    </location>
</feature>
<dbReference type="FunFam" id="2.30.29.30:FF:000172">
    <property type="entry name" value="differentially expressed in FDCP 6 homolog"/>
    <property type="match status" value="1"/>
</dbReference>
<feature type="domain" description="C2H2-type" evidence="15">
    <location>
        <begin position="157"/>
        <end position="186"/>
    </location>
</feature>
<dbReference type="SUPFAM" id="SSF50729">
    <property type="entry name" value="PH domain-like"/>
    <property type="match status" value="1"/>
</dbReference>
<comment type="subcellular location">
    <subcellularLocation>
        <location evidence="1">Nucleus</location>
    </subcellularLocation>
</comment>
<keyword evidence="3" id="KW-0479">Metal-binding</keyword>
<feature type="compositionally biased region" description="Basic and acidic residues" evidence="13">
    <location>
        <begin position="1111"/>
        <end position="1123"/>
    </location>
</feature>
<dbReference type="GO" id="GO:0042254">
    <property type="term" value="P:ribosome biogenesis"/>
    <property type="evidence" value="ECO:0007669"/>
    <property type="project" value="UniProtKB-KW"/>
</dbReference>
<keyword evidence="8" id="KW-0238">DNA-binding</keyword>
<feature type="domain" description="C2H2-type" evidence="15">
    <location>
        <begin position="187"/>
        <end position="216"/>
    </location>
</feature>
<dbReference type="PANTHER" id="PTHR14383:SF2">
    <property type="entry name" value="DIFFERENTIALLY EXPRESSED IN FDCP 6 HOMOLOG"/>
    <property type="match status" value="1"/>
</dbReference>
<feature type="domain" description="C2H2-type" evidence="15">
    <location>
        <begin position="337"/>
        <end position="365"/>
    </location>
</feature>
<dbReference type="CDD" id="cd13273">
    <property type="entry name" value="PH_SWAP-70"/>
    <property type="match status" value="1"/>
</dbReference>
<accession>A0AAW1BQS2</accession>
<evidence type="ECO:0000256" key="1">
    <source>
        <dbReference type="ARBA" id="ARBA00004123"/>
    </source>
</evidence>
<dbReference type="Pfam" id="PF25530">
    <property type="entry name" value="EF-hand_SWAP70_N"/>
    <property type="match status" value="1"/>
</dbReference>
<dbReference type="FunFam" id="3.30.160.60:FF:000125">
    <property type="entry name" value="Putative zinc finger protein 143"/>
    <property type="match status" value="2"/>
</dbReference>
<feature type="domain" description="C2H2-type" evidence="15">
    <location>
        <begin position="217"/>
        <end position="246"/>
    </location>
</feature>
<dbReference type="InterPro" id="IPR036236">
    <property type="entry name" value="Znf_C2H2_sf"/>
</dbReference>
<protein>
    <recommendedName>
        <fullName evidence="11">Transcription factor IIIA</fullName>
    </recommendedName>
</protein>
<dbReference type="GO" id="GO:0005737">
    <property type="term" value="C:cytoplasm"/>
    <property type="evidence" value="ECO:0007669"/>
    <property type="project" value="TreeGrafter"/>
</dbReference>
<keyword evidence="5 12" id="KW-0863">Zinc-finger</keyword>
<dbReference type="InterPro" id="IPR013087">
    <property type="entry name" value="Znf_C2H2_type"/>
</dbReference>
<dbReference type="FunFam" id="3.30.160.60:FF:000072">
    <property type="entry name" value="zinc finger protein 143 isoform X1"/>
    <property type="match status" value="1"/>
</dbReference>
<sequence>MTLSDGTTAYVQQDAGEEKLIEGQMIELEDGSTAFFQQVTLQKESITFEDGQPVALEDGTMAFIHHTPKEGFDPSTLEAIQLEDGSTAFIHRSVPTTMGGSILAVQADEGLEELAGKKNDAFDLDTDTTLEDYTSKDFQKEEVQSTGNGSRTPDKAYCCRVSGCSRLFTTSHHLKVHERVHSGDRPYQCDFTNCGKTFATGYSLKSHMRTHTGEKPYKCQEDLCTKAFKTSGDLQKHTRTHTGERPFRCPFEGCGRSFTTSNIRKVHIRTHTGERPYMCPEPNCGRGFTSATNYKNHMRIHTGEKPYACMVPGCGKCFTEYSSLYKHHVVHTHCKPYTCNTCGKTYRQTSTLAMHKRTVHGELEAMDDSEQGLYEQQMEDTTVNNSLPPLKGQCIVSMKMEDEVQEDSMPSAAALVSQDGVEQLEMRPARWPERPRGGATAPELAPLAAVSCLNGAPRVSRPLEGGSSPLSEQILCLVPCPGGIMELRTELLKSIWYAFTALDTEKSGKVSKSQLKVLSHNLYTVLCIPHDPVALEEHFKDDDDGPVSSQGYMPYLNKYILDKVAEGTFVKESFDELCWTLTAKKNYNPDRNGNSVVSHEDAFKLWCLFNFLSEDRYPLVMVPDEVEYLLKKICTAMSIELNSGELDDYLSQETQQQNGLTVWQFLDLVNSGRLLRGLEREAISMAIEEVYQEIIGDVLKQGYLWKKGHLRRNWCERWFTLKPSDLSYYVSEERKEKKGSICLDRNSCVEILPDKDGKRCMFCVKTSSRTYEMSASDTKQRQEWTLAIQMAIRLQAEGKKSLHKDLKQKRREQREQRERKKAAKEEEMQRLKQLQEEKERKLQELELLKEAQKQAELLLHEEEQRRQQQHEEMQKMLEIQLQEAEQARASMQAEMVLKEAEAERQRKRIAELEDMQQRLQDALQQEIKARQDEEAVRYEQARLLAEEEEKLKQLMKLKEEQEEYIIKAQHEKLALRQEMENKSKFLEETKLQLEEVRFNRERMDQDVMIAQQKLQQASTNVKHWNVQMNRLMHPIAPGEKRTMASGGFPGFNPAILSKRESSFKLKQNLEKKKSDVVKNGSKENINGETEKQMQIESCDTRTHRLKNTALVKEEAPVPEEQRGSGRGGRADLIARSNPSS</sequence>
<evidence type="ECO:0000256" key="13">
    <source>
        <dbReference type="SAM" id="MobiDB-lite"/>
    </source>
</evidence>
<dbReference type="FunFam" id="3.30.160.60:FF:001102">
    <property type="entry name" value="Transcription factor IIIA"/>
    <property type="match status" value="1"/>
</dbReference>
<evidence type="ECO:0000259" key="14">
    <source>
        <dbReference type="PROSITE" id="PS50003"/>
    </source>
</evidence>
<dbReference type="InterPro" id="IPR011993">
    <property type="entry name" value="PH-like_dom_sf"/>
</dbReference>
<feature type="region of interest" description="Disordered" evidence="13">
    <location>
        <begin position="1074"/>
        <end position="1140"/>
    </location>
</feature>
<dbReference type="InterPro" id="IPR057837">
    <property type="entry name" value="PH_SWAP70"/>
</dbReference>
<dbReference type="SMART" id="SM00355">
    <property type="entry name" value="ZnF_C2H2"/>
    <property type="match status" value="7"/>
</dbReference>
<name>A0AAW1BQS2_CROAD</name>
<keyword evidence="6" id="KW-0862">Zinc</keyword>
<evidence type="ECO:0000259" key="15">
    <source>
        <dbReference type="PROSITE" id="PS50157"/>
    </source>
</evidence>
<feature type="compositionally biased region" description="Basic and acidic residues" evidence="13">
    <location>
        <begin position="812"/>
        <end position="832"/>
    </location>
</feature>
<dbReference type="CDD" id="cd06503">
    <property type="entry name" value="ATP-synt_Fo_b"/>
    <property type="match status" value="1"/>
</dbReference>
<dbReference type="PROSITE" id="PS50157">
    <property type="entry name" value="ZINC_FINGER_C2H2_2"/>
    <property type="match status" value="7"/>
</dbReference>
<dbReference type="GO" id="GO:0008270">
    <property type="term" value="F:zinc ion binding"/>
    <property type="evidence" value="ECO:0007669"/>
    <property type="project" value="UniProtKB-KW"/>
</dbReference>
<dbReference type="Gene3D" id="3.30.160.60">
    <property type="entry name" value="Classic Zinc Finger"/>
    <property type="match status" value="7"/>
</dbReference>
<dbReference type="AlphaFoldDB" id="A0AAW1BQS2"/>
<organism evidence="16 17">
    <name type="scientific">Crotalus adamanteus</name>
    <name type="common">Eastern diamondback rattlesnake</name>
    <dbReference type="NCBI Taxonomy" id="8729"/>
    <lineage>
        <taxon>Eukaryota</taxon>
        <taxon>Metazoa</taxon>
        <taxon>Chordata</taxon>
        <taxon>Craniata</taxon>
        <taxon>Vertebrata</taxon>
        <taxon>Euteleostomi</taxon>
        <taxon>Lepidosauria</taxon>
        <taxon>Squamata</taxon>
        <taxon>Bifurcata</taxon>
        <taxon>Unidentata</taxon>
        <taxon>Episquamata</taxon>
        <taxon>Toxicofera</taxon>
        <taxon>Serpentes</taxon>
        <taxon>Colubroidea</taxon>
        <taxon>Viperidae</taxon>
        <taxon>Crotalinae</taxon>
        <taxon>Crotalus</taxon>
    </lineage>
</organism>
<keyword evidence="4" id="KW-0677">Repeat</keyword>
<reference evidence="16 17" key="1">
    <citation type="journal article" date="2024" name="Proc. Natl. Acad. Sci. U.S.A.">
        <title>The genetic regulatory architecture and epigenomic basis for age-related changes in rattlesnake venom.</title>
        <authorList>
            <person name="Hogan M.P."/>
            <person name="Holding M.L."/>
            <person name="Nystrom G.S."/>
            <person name="Colston T.J."/>
            <person name="Bartlett D.A."/>
            <person name="Mason A.J."/>
            <person name="Ellsworth S.A."/>
            <person name="Rautsaw R.M."/>
            <person name="Lawrence K.C."/>
            <person name="Strickland J.L."/>
            <person name="He B."/>
            <person name="Fraser P."/>
            <person name="Margres M.J."/>
            <person name="Gilbert D.M."/>
            <person name="Gibbs H.L."/>
            <person name="Parkinson C.L."/>
            <person name="Rokyta D.R."/>
        </authorList>
    </citation>
    <scope>NUCLEOTIDE SEQUENCE [LARGE SCALE GENOMIC DNA]</scope>
    <source>
        <strain evidence="16">DRR0105</strain>
    </source>
</reference>
<proteinExistence type="predicted"/>
<dbReference type="PROSITE" id="PS50003">
    <property type="entry name" value="PH_DOMAIN"/>
    <property type="match status" value="1"/>
</dbReference>
<dbReference type="SUPFAM" id="SSF47473">
    <property type="entry name" value="EF-hand"/>
    <property type="match status" value="1"/>
</dbReference>
<dbReference type="InterPro" id="IPR001849">
    <property type="entry name" value="PH_domain"/>
</dbReference>
<keyword evidence="7" id="KW-0805">Transcription regulation</keyword>
<evidence type="ECO:0000256" key="12">
    <source>
        <dbReference type="PROSITE-ProRule" id="PRU00042"/>
    </source>
</evidence>
<feature type="domain" description="PH" evidence="14">
    <location>
        <begin position="697"/>
        <end position="793"/>
    </location>
</feature>
<evidence type="ECO:0000256" key="5">
    <source>
        <dbReference type="ARBA" id="ARBA00022771"/>
    </source>
</evidence>
<evidence type="ECO:0000313" key="16">
    <source>
        <dbReference type="EMBL" id="KAK9404469.1"/>
    </source>
</evidence>
<keyword evidence="17" id="KW-1185">Reference proteome</keyword>
<comment type="caution">
    <text evidence="16">The sequence shown here is derived from an EMBL/GenBank/DDBJ whole genome shotgun (WGS) entry which is preliminary data.</text>
</comment>
<feature type="compositionally biased region" description="Basic and acidic residues" evidence="13">
    <location>
        <begin position="1088"/>
        <end position="1102"/>
    </location>
</feature>
<keyword evidence="9" id="KW-0804">Transcription</keyword>
<dbReference type="PANTHER" id="PTHR14383">
    <property type="entry name" value="SWAP-70 RECOMBINASE"/>
    <property type="match status" value="1"/>
</dbReference>
<evidence type="ECO:0000256" key="3">
    <source>
        <dbReference type="ARBA" id="ARBA00022723"/>
    </source>
</evidence>
<dbReference type="InterPro" id="IPR057836">
    <property type="entry name" value="EF-hand_SWAP70_N"/>
</dbReference>
<evidence type="ECO:0000256" key="4">
    <source>
        <dbReference type="ARBA" id="ARBA00022737"/>
    </source>
</evidence>
<dbReference type="Pfam" id="PF00169">
    <property type="entry name" value="PH"/>
    <property type="match status" value="1"/>
</dbReference>
<gene>
    <name evidence="16" type="ORF">NXF25_009296</name>
</gene>
<dbReference type="EMBL" id="JAOTOJ010000003">
    <property type="protein sequence ID" value="KAK9404469.1"/>
    <property type="molecule type" value="Genomic_DNA"/>
</dbReference>
<evidence type="ECO:0000256" key="8">
    <source>
        <dbReference type="ARBA" id="ARBA00023125"/>
    </source>
</evidence>
<evidence type="ECO:0000256" key="9">
    <source>
        <dbReference type="ARBA" id="ARBA00023163"/>
    </source>
</evidence>
<evidence type="ECO:0000256" key="6">
    <source>
        <dbReference type="ARBA" id="ARBA00022833"/>
    </source>
</evidence>
<dbReference type="Proteomes" id="UP001474421">
    <property type="component" value="Unassembled WGS sequence"/>
</dbReference>
<dbReference type="FunFam" id="3.30.160.60:FF:000060">
    <property type="entry name" value="zinc finger protein 436"/>
    <property type="match status" value="1"/>
</dbReference>
<evidence type="ECO:0000256" key="10">
    <source>
        <dbReference type="ARBA" id="ARBA00023242"/>
    </source>
</evidence>
<evidence type="ECO:0000256" key="11">
    <source>
        <dbReference type="ARBA" id="ARBA00040434"/>
    </source>
</evidence>
<dbReference type="GO" id="GO:0005634">
    <property type="term" value="C:nucleus"/>
    <property type="evidence" value="ECO:0007669"/>
    <property type="project" value="UniProtKB-SubCell"/>
</dbReference>
<dbReference type="FunFam" id="3.30.160.60:FF:000071">
    <property type="entry name" value="Putative zinc finger protein 143"/>
    <property type="match status" value="1"/>
</dbReference>
<dbReference type="Pfam" id="PF00096">
    <property type="entry name" value="zf-C2H2"/>
    <property type="match status" value="4"/>
</dbReference>
<dbReference type="Gene3D" id="2.30.29.30">
    <property type="entry name" value="Pleckstrin-homology domain (PH domain)/Phosphotyrosine-binding domain (PTB)"/>
    <property type="match status" value="1"/>
</dbReference>
<evidence type="ECO:0000313" key="17">
    <source>
        <dbReference type="Proteomes" id="UP001474421"/>
    </source>
</evidence>